<organism evidence="2 3">
    <name type="scientific">Dysgonomonas termitidis</name>
    <dbReference type="NCBI Taxonomy" id="1516126"/>
    <lineage>
        <taxon>Bacteria</taxon>
        <taxon>Pseudomonadati</taxon>
        <taxon>Bacteroidota</taxon>
        <taxon>Bacteroidia</taxon>
        <taxon>Bacteroidales</taxon>
        <taxon>Dysgonomonadaceae</taxon>
        <taxon>Dysgonomonas</taxon>
    </lineage>
</organism>
<evidence type="ECO:0008006" key="4">
    <source>
        <dbReference type="Google" id="ProtNLM"/>
    </source>
</evidence>
<dbReference type="Proteomes" id="UP001596023">
    <property type="component" value="Unassembled WGS sequence"/>
</dbReference>
<protein>
    <recommendedName>
        <fullName evidence="4">BZIP transcription factor</fullName>
    </recommendedName>
</protein>
<evidence type="ECO:0000313" key="2">
    <source>
        <dbReference type="EMBL" id="MFC4676994.1"/>
    </source>
</evidence>
<sequence length="310" mass="34019">MRKNIVLIILFILSVATYSQDQAVNGNLIQQLNNQWLSPAKLQLGRSNADIIENKAVIGVTNGNLHLDPYPGYALYLNYYQRDSNSGNKGMMISPSGNVGIGTNNPQRKLDVRGGQNLGGTLYITSPYAGGYCEGIRISAGSNNWATIALGSTGDSGTGENVWSIHRTNNNDFSISRNSPDGANGMVITKSGNIGLGTINPQSKLEVNGIIRSKEVKIEATGWSDFVFNKDYNLRPLSEVETHIKKHKHLPEIPSEKEVLENGISVGEIQAKLLQKIEELTLYVIEQDKAIKSLKEENREIKSQLKNVKP</sequence>
<dbReference type="RefSeq" id="WP_380001751.1">
    <property type="nucleotide sequence ID" value="NZ_JBHSGN010000165.1"/>
</dbReference>
<name>A0ABV9L4L7_9BACT</name>
<feature type="signal peptide" evidence="1">
    <location>
        <begin position="1"/>
        <end position="23"/>
    </location>
</feature>
<keyword evidence="1" id="KW-0732">Signal</keyword>
<comment type="caution">
    <text evidence="2">The sequence shown here is derived from an EMBL/GenBank/DDBJ whole genome shotgun (WGS) entry which is preliminary data.</text>
</comment>
<feature type="chain" id="PRO_5045613639" description="BZIP transcription factor" evidence="1">
    <location>
        <begin position="24"/>
        <end position="310"/>
    </location>
</feature>
<accession>A0ABV9L4L7</accession>
<evidence type="ECO:0000256" key="1">
    <source>
        <dbReference type="SAM" id="SignalP"/>
    </source>
</evidence>
<keyword evidence="3" id="KW-1185">Reference proteome</keyword>
<dbReference type="EMBL" id="JBHSGN010000165">
    <property type="protein sequence ID" value="MFC4676994.1"/>
    <property type="molecule type" value="Genomic_DNA"/>
</dbReference>
<evidence type="ECO:0000313" key="3">
    <source>
        <dbReference type="Proteomes" id="UP001596023"/>
    </source>
</evidence>
<gene>
    <name evidence="2" type="ORF">ACFO6W_25260</name>
</gene>
<reference evidence="3" key="1">
    <citation type="journal article" date="2019" name="Int. J. Syst. Evol. Microbiol.">
        <title>The Global Catalogue of Microorganisms (GCM) 10K type strain sequencing project: providing services to taxonomists for standard genome sequencing and annotation.</title>
        <authorList>
            <consortium name="The Broad Institute Genomics Platform"/>
            <consortium name="The Broad Institute Genome Sequencing Center for Infectious Disease"/>
            <person name="Wu L."/>
            <person name="Ma J."/>
        </authorList>
    </citation>
    <scope>NUCLEOTIDE SEQUENCE [LARGE SCALE GENOMIC DNA]</scope>
    <source>
        <strain evidence="3">CCUG 66188</strain>
    </source>
</reference>
<proteinExistence type="predicted"/>